<dbReference type="AlphaFoldDB" id="A0A450SU67"/>
<evidence type="ECO:0000313" key="2">
    <source>
        <dbReference type="EMBL" id="VFJ57532.1"/>
    </source>
</evidence>
<organism evidence="2">
    <name type="scientific">Candidatus Kentrum sp. DK</name>
    <dbReference type="NCBI Taxonomy" id="2126562"/>
    <lineage>
        <taxon>Bacteria</taxon>
        <taxon>Pseudomonadati</taxon>
        <taxon>Pseudomonadota</taxon>
        <taxon>Gammaproteobacteria</taxon>
        <taxon>Candidatus Kentrum</taxon>
    </lineage>
</organism>
<name>A0A450SU67_9GAMM</name>
<feature type="transmembrane region" description="Helical" evidence="1">
    <location>
        <begin position="12"/>
        <end position="37"/>
    </location>
</feature>
<feature type="transmembrane region" description="Helical" evidence="1">
    <location>
        <begin position="49"/>
        <end position="66"/>
    </location>
</feature>
<evidence type="ECO:0000256" key="1">
    <source>
        <dbReference type="SAM" id="Phobius"/>
    </source>
</evidence>
<dbReference type="EMBL" id="CAADEY010000060">
    <property type="protein sequence ID" value="VFJ57532.1"/>
    <property type="molecule type" value="Genomic_DNA"/>
</dbReference>
<keyword evidence="1" id="KW-0472">Membrane</keyword>
<reference evidence="2" key="1">
    <citation type="submission" date="2019-02" db="EMBL/GenBank/DDBJ databases">
        <authorList>
            <person name="Gruber-Vodicka R. H."/>
            <person name="Seah K. B. B."/>
        </authorList>
    </citation>
    <scope>NUCLEOTIDE SEQUENCE</scope>
    <source>
        <strain evidence="2">BECK_DK161</strain>
    </source>
</reference>
<keyword evidence="1" id="KW-0812">Transmembrane</keyword>
<accession>A0A450SU67</accession>
<sequence>MLRQFQKLLGCLFVFAQLVKLYVKLLKFFFIFVRLIFKRLYGINSSKKILSYFLQFLYPLVYALAIKQLVWGNFIRDTEQSNTDSSISQQFFFDVHVESTLP</sequence>
<proteinExistence type="predicted"/>
<keyword evidence="1" id="KW-1133">Transmembrane helix</keyword>
<gene>
    <name evidence="2" type="ORF">BECKDK2373C_GA0170839_106015</name>
</gene>
<protein>
    <submittedName>
        <fullName evidence="2">Uncharacterized protein</fullName>
    </submittedName>
</protein>